<organism evidence="1 2">
    <name type="scientific">Racocetra persica</name>
    <dbReference type="NCBI Taxonomy" id="160502"/>
    <lineage>
        <taxon>Eukaryota</taxon>
        <taxon>Fungi</taxon>
        <taxon>Fungi incertae sedis</taxon>
        <taxon>Mucoromycota</taxon>
        <taxon>Glomeromycotina</taxon>
        <taxon>Glomeromycetes</taxon>
        <taxon>Diversisporales</taxon>
        <taxon>Gigasporaceae</taxon>
        <taxon>Racocetra</taxon>
    </lineage>
</organism>
<sequence>MKINITINGLLSTRKSTIGQSLALKLNYQFIDSRLFYQYLATKTASQDEQKLLTLLQQEKIEHIFQLNELVFFENDKYIKNSLKASLIAKNNNIQKKINKIIYKNIKEGGYIISGRDSATNILPNAELKFY</sequence>
<keyword evidence="2" id="KW-1185">Reference proteome</keyword>
<name>A0ACA9LAL8_9GLOM</name>
<evidence type="ECO:0000313" key="2">
    <source>
        <dbReference type="Proteomes" id="UP000789920"/>
    </source>
</evidence>
<protein>
    <submittedName>
        <fullName evidence="1">21339_t:CDS:1</fullName>
    </submittedName>
</protein>
<accession>A0ACA9LAL8</accession>
<dbReference type="EMBL" id="CAJVQC010002577">
    <property type="protein sequence ID" value="CAG8513697.1"/>
    <property type="molecule type" value="Genomic_DNA"/>
</dbReference>
<comment type="caution">
    <text evidence="1">The sequence shown here is derived from an EMBL/GenBank/DDBJ whole genome shotgun (WGS) entry which is preliminary data.</text>
</comment>
<proteinExistence type="predicted"/>
<reference evidence="1" key="1">
    <citation type="submission" date="2021-06" db="EMBL/GenBank/DDBJ databases">
        <authorList>
            <person name="Kallberg Y."/>
            <person name="Tangrot J."/>
            <person name="Rosling A."/>
        </authorList>
    </citation>
    <scope>NUCLEOTIDE SEQUENCE</scope>
    <source>
        <strain evidence="1">MA461A</strain>
    </source>
</reference>
<evidence type="ECO:0000313" key="1">
    <source>
        <dbReference type="EMBL" id="CAG8513697.1"/>
    </source>
</evidence>
<dbReference type="Proteomes" id="UP000789920">
    <property type="component" value="Unassembled WGS sequence"/>
</dbReference>
<gene>
    <name evidence="1" type="ORF">RPERSI_LOCUS2375</name>
</gene>